<keyword evidence="3" id="KW-1185">Reference proteome</keyword>
<evidence type="ECO:0000256" key="1">
    <source>
        <dbReference type="SAM" id="SignalP"/>
    </source>
</evidence>
<evidence type="ECO:0000313" key="2">
    <source>
        <dbReference type="EMBL" id="KAK9701771.1"/>
    </source>
</evidence>
<feature type="signal peptide" evidence="1">
    <location>
        <begin position="1"/>
        <end position="17"/>
    </location>
</feature>
<dbReference type="Proteomes" id="UP001479436">
    <property type="component" value="Unassembled WGS sequence"/>
</dbReference>
<dbReference type="EMBL" id="JASJQH010007782">
    <property type="protein sequence ID" value="KAK9701771.1"/>
    <property type="molecule type" value="Genomic_DNA"/>
</dbReference>
<accession>A0ABR2VTS3</accession>
<name>A0ABR2VTS3_9FUNG</name>
<comment type="caution">
    <text evidence="2">The sequence shown here is derived from an EMBL/GenBank/DDBJ whole genome shotgun (WGS) entry which is preliminary data.</text>
</comment>
<keyword evidence="1" id="KW-0732">Signal</keyword>
<organism evidence="2 3">
    <name type="scientific">Basidiobolus ranarum</name>
    <dbReference type="NCBI Taxonomy" id="34480"/>
    <lineage>
        <taxon>Eukaryota</taxon>
        <taxon>Fungi</taxon>
        <taxon>Fungi incertae sedis</taxon>
        <taxon>Zoopagomycota</taxon>
        <taxon>Entomophthoromycotina</taxon>
        <taxon>Basidiobolomycetes</taxon>
        <taxon>Basidiobolales</taxon>
        <taxon>Basidiobolaceae</taxon>
        <taxon>Basidiobolus</taxon>
    </lineage>
</organism>
<protein>
    <submittedName>
        <fullName evidence="2">Uncharacterized protein</fullName>
    </submittedName>
</protein>
<sequence>MRFNIVALLALATFVSTQRIVTVTTTAPIGSTPTQSSTAVQSPSSAAQSVSSDVSSALSSINSQASSNAASASSSVLASASSVSSSVASAPTKTPSAAVSNVQSFDIMKIGVVGLLVAWNH</sequence>
<gene>
    <name evidence="2" type="ORF">K7432_011562</name>
</gene>
<evidence type="ECO:0000313" key="3">
    <source>
        <dbReference type="Proteomes" id="UP001479436"/>
    </source>
</evidence>
<proteinExistence type="predicted"/>
<reference evidence="2 3" key="1">
    <citation type="submission" date="2023-04" db="EMBL/GenBank/DDBJ databases">
        <title>Genome of Basidiobolus ranarum AG-B5.</title>
        <authorList>
            <person name="Stajich J.E."/>
            <person name="Carter-House D."/>
            <person name="Gryganskyi A."/>
        </authorList>
    </citation>
    <scope>NUCLEOTIDE SEQUENCE [LARGE SCALE GENOMIC DNA]</scope>
    <source>
        <strain evidence="2 3">AG-B5</strain>
    </source>
</reference>
<feature type="chain" id="PRO_5045319425" evidence="1">
    <location>
        <begin position="18"/>
        <end position="121"/>
    </location>
</feature>